<organism evidence="1 2">
    <name type="scientific">Ilex paraguariensis</name>
    <name type="common">yerba mate</name>
    <dbReference type="NCBI Taxonomy" id="185542"/>
    <lineage>
        <taxon>Eukaryota</taxon>
        <taxon>Viridiplantae</taxon>
        <taxon>Streptophyta</taxon>
        <taxon>Embryophyta</taxon>
        <taxon>Tracheophyta</taxon>
        <taxon>Spermatophyta</taxon>
        <taxon>Magnoliopsida</taxon>
        <taxon>eudicotyledons</taxon>
        <taxon>Gunneridae</taxon>
        <taxon>Pentapetalae</taxon>
        <taxon>asterids</taxon>
        <taxon>campanulids</taxon>
        <taxon>Aquifoliales</taxon>
        <taxon>Aquifoliaceae</taxon>
        <taxon>Ilex</taxon>
    </lineage>
</organism>
<reference evidence="1 2" key="1">
    <citation type="submission" date="2024-02" db="EMBL/GenBank/DDBJ databases">
        <authorList>
            <person name="Vignale AGUSTIN F."/>
            <person name="Sosa J E."/>
            <person name="Modenutti C."/>
        </authorList>
    </citation>
    <scope>NUCLEOTIDE SEQUENCE [LARGE SCALE GENOMIC DNA]</scope>
</reference>
<sequence length="161" mass="18379">MRWNNNLIALFADKPLLMLQSIKRAFRIDPKNVELHSCIVRFAVKLVTLKKQTEPATESPVLTVIEQEMEPILRGRSADQINKEFLAENSNSLPALFEAARMMYLLDESKQEEAVKLTTSLEPHITDVDLQDLLSHRIAQNFNGRSTVAPLRLITDRPNDQ</sequence>
<proteinExistence type="predicted"/>
<dbReference type="Proteomes" id="UP001642360">
    <property type="component" value="Unassembled WGS sequence"/>
</dbReference>
<evidence type="ECO:0000313" key="2">
    <source>
        <dbReference type="Proteomes" id="UP001642360"/>
    </source>
</evidence>
<dbReference type="EMBL" id="CAUOFW020009481">
    <property type="protein sequence ID" value="CAK9185925.1"/>
    <property type="molecule type" value="Genomic_DNA"/>
</dbReference>
<evidence type="ECO:0000313" key="1">
    <source>
        <dbReference type="EMBL" id="CAK9185925.1"/>
    </source>
</evidence>
<name>A0ABC8UXX6_9AQUA</name>
<gene>
    <name evidence="1" type="ORF">ILEXP_LOCUS56384</name>
</gene>
<comment type="caution">
    <text evidence="1">The sequence shown here is derived from an EMBL/GenBank/DDBJ whole genome shotgun (WGS) entry which is preliminary data.</text>
</comment>
<protein>
    <submittedName>
        <fullName evidence="1">Uncharacterized protein</fullName>
    </submittedName>
</protein>
<dbReference type="AlphaFoldDB" id="A0ABC8UXX6"/>
<keyword evidence="2" id="KW-1185">Reference proteome</keyword>
<accession>A0ABC8UXX6</accession>